<evidence type="ECO:0000313" key="2">
    <source>
        <dbReference type="EMBL" id="MBB6253378.1"/>
    </source>
</evidence>
<dbReference type="InterPro" id="IPR025948">
    <property type="entry name" value="HTH-like_dom"/>
</dbReference>
<dbReference type="AlphaFoldDB" id="A0A7X0EE14"/>
<reference evidence="2 3" key="1">
    <citation type="submission" date="2020-08" db="EMBL/GenBank/DDBJ databases">
        <title>Genomic Encyclopedia of Type Strains, Phase IV (KMG-IV): sequencing the most valuable type-strain genomes for metagenomic binning, comparative biology and taxonomic classification.</title>
        <authorList>
            <person name="Goeker M."/>
        </authorList>
    </citation>
    <scope>NUCLEOTIDE SEQUENCE [LARGE SCALE GENOMIC DNA]</scope>
    <source>
        <strain evidence="2 3">DSM 22198</strain>
    </source>
</reference>
<dbReference type="EMBL" id="JACIIZ010000011">
    <property type="protein sequence ID" value="MBB6253378.1"/>
    <property type="molecule type" value="Genomic_DNA"/>
</dbReference>
<name>A0A7X0EE14_9PROT</name>
<dbReference type="Pfam" id="PF13276">
    <property type="entry name" value="HTH_21"/>
    <property type="match status" value="1"/>
</dbReference>
<dbReference type="RefSeq" id="WP_184803769.1">
    <property type="nucleotide sequence ID" value="NZ_JACIIZ010000011.1"/>
</dbReference>
<evidence type="ECO:0000313" key="3">
    <source>
        <dbReference type="Proteomes" id="UP000539175"/>
    </source>
</evidence>
<protein>
    <recommendedName>
        <fullName evidence="1">HTH-like domain-containing protein</fullName>
    </recommendedName>
</protein>
<proteinExistence type="predicted"/>
<comment type="caution">
    <text evidence="2">The sequence shown here is derived from an EMBL/GenBank/DDBJ whole genome shotgun (WGS) entry which is preliminary data.</text>
</comment>
<gene>
    <name evidence="2" type="ORF">FHS74_003947</name>
</gene>
<evidence type="ECO:0000259" key="1">
    <source>
        <dbReference type="Pfam" id="PF13276"/>
    </source>
</evidence>
<sequence>MIRPGHPALSMARQCALTALSRSSFYYRPVNDNASDLALMELIDWQFLETPCYGSRRMTAVLRRAGHAVNGSGCGG</sequence>
<dbReference type="Proteomes" id="UP000539175">
    <property type="component" value="Unassembled WGS sequence"/>
</dbReference>
<organism evidence="2 3">
    <name type="scientific">Nitrospirillum iridis</name>
    <dbReference type="NCBI Taxonomy" id="765888"/>
    <lineage>
        <taxon>Bacteria</taxon>
        <taxon>Pseudomonadati</taxon>
        <taxon>Pseudomonadota</taxon>
        <taxon>Alphaproteobacteria</taxon>
        <taxon>Rhodospirillales</taxon>
        <taxon>Azospirillaceae</taxon>
        <taxon>Nitrospirillum</taxon>
    </lineage>
</organism>
<keyword evidence="3" id="KW-1185">Reference proteome</keyword>
<accession>A0A7X0EE14</accession>
<feature type="domain" description="HTH-like" evidence="1">
    <location>
        <begin position="36"/>
        <end position="70"/>
    </location>
</feature>